<keyword evidence="3" id="KW-1185">Reference proteome</keyword>
<comment type="caution">
    <text evidence="2">The sequence shown here is derived from an EMBL/GenBank/DDBJ whole genome shotgun (WGS) entry which is preliminary data.</text>
</comment>
<dbReference type="AlphaFoldDB" id="A0A2J8A8W0"/>
<name>A0A2J8A8W0_9CHLO</name>
<reference evidence="2 3" key="1">
    <citation type="journal article" date="2017" name="Mol. Biol. Evol.">
        <title>The 4-celled Tetrabaena socialis nuclear genome reveals the essential components for genetic control of cell number at the origin of multicellularity in the volvocine lineage.</title>
        <authorList>
            <person name="Featherston J."/>
            <person name="Arakaki Y."/>
            <person name="Hanschen E.R."/>
            <person name="Ferris P.J."/>
            <person name="Michod R.E."/>
            <person name="Olson B.J.S.C."/>
            <person name="Nozaki H."/>
            <person name="Durand P.M."/>
        </authorList>
    </citation>
    <scope>NUCLEOTIDE SEQUENCE [LARGE SCALE GENOMIC DNA]</scope>
    <source>
        <strain evidence="2 3">NIES-571</strain>
    </source>
</reference>
<feature type="region of interest" description="Disordered" evidence="1">
    <location>
        <begin position="42"/>
        <end position="66"/>
    </location>
</feature>
<evidence type="ECO:0000313" key="2">
    <source>
        <dbReference type="EMBL" id="PNH08935.1"/>
    </source>
</evidence>
<gene>
    <name evidence="2" type="ORF">TSOC_004484</name>
</gene>
<dbReference type="EMBL" id="PGGS01000111">
    <property type="protein sequence ID" value="PNH08935.1"/>
    <property type="molecule type" value="Genomic_DNA"/>
</dbReference>
<protein>
    <submittedName>
        <fullName evidence="2">Uncharacterized protein</fullName>
    </submittedName>
</protein>
<organism evidence="2 3">
    <name type="scientific">Tetrabaena socialis</name>
    <dbReference type="NCBI Taxonomy" id="47790"/>
    <lineage>
        <taxon>Eukaryota</taxon>
        <taxon>Viridiplantae</taxon>
        <taxon>Chlorophyta</taxon>
        <taxon>core chlorophytes</taxon>
        <taxon>Chlorophyceae</taxon>
        <taxon>CS clade</taxon>
        <taxon>Chlamydomonadales</taxon>
        <taxon>Tetrabaenaceae</taxon>
        <taxon>Tetrabaena</taxon>
    </lineage>
</organism>
<accession>A0A2J8A8W0</accession>
<evidence type="ECO:0000313" key="3">
    <source>
        <dbReference type="Proteomes" id="UP000236333"/>
    </source>
</evidence>
<feature type="region of interest" description="Disordered" evidence="1">
    <location>
        <begin position="1"/>
        <end position="22"/>
    </location>
</feature>
<sequence length="66" mass="7457">MCPNNRFGTRAPSAPKNPRSSCITQWPLKSLSLIRCNGFAAPRQHRPIQPGHLNRQTLPTHREQNA</sequence>
<dbReference type="Proteomes" id="UP000236333">
    <property type="component" value="Unassembled WGS sequence"/>
</dbReference>
<proteinExistence type="predicted"/>
<evidence type="ECO:0000256" key="1">
    <source>
        <dbReference type="SAM" id="MobiDB-lite"/>
    </source>
</evidence>